<proteinExistence type="predicted"/>
<dbReference type="SMART" id="SM00317">
    <property type="entry name" value="SET"/>
    <property type="match status" value="1"/>
</dbReference>
<keyword evidence="5" id="KW-0949">S-adenosyl-L-methionine</keyword>
<dbReference type="InterPro" id="IPR001214">
    <property type="entry name" value="SET_dom"/>
</dbReference>
<keyword evidence="7" id="KW-0862">Zinc</keyword>
<dbReference type="Pfam" id="PF00856">
    <property type="entry name" value="SET"/>
    <property type="match status" value="1"/>
</dbReference>
<dbReference type="GO" id="GO:0005634">
    <property type="term" value="C:nucleus"/>
    <property type="evidence" value="ECO:0007669"/>
    <property type="project" value="InterPro"/>
</dbReference>
<dbReference type="InterPro" id="IPR007728">
    <property type="entry name" value="Pre-SET_dom"/>
</dbReference>
<dbReference type="GO" id="GO:0005694">
    <property type="term" value="C:chromosome"/>
    <property type="evidence" value="ECO:0007669"/>
    <property type="project" value="UniProtKB-SubCell"/>
</dbReference>
<evidence type="ECO:0000256" key="4">
    <source>
        <dbReference type="ARBA" id="ARBA00022679"/>
    </source>
</evidence>
<dbReference type="EMBL" id="MLAK01000509">
    <property type="protein sequence ID" value="OHT13548.1"/>
    <property type="molecule type" value="Genomic_DNA"/>
</dbReference>
<feature type="domain" description="SET" evidence="8">
    <location>
        <begin position="342"/>
        <end position="471"/>
    </location>
</feature>
<dbReference type="PROSITE" id="PS50867">
    <property type="entry name" value="PRE_SET"/>
    <property type="match status" value="1"/>
</dbReference>
<dbReference type="PANTHER" id="PTHR46223">
    <property type="entry name" value="HISTONE-LYSINE N-METHYLTRANSFERASE SUV39H"/>
    <property type="match status" value="1"/>
</dbReference>
<keyword evidence="4" id="KW-0808">Transferase</keyword>
<evidence type="ECO:0000256" key="2">
    <source>
        <dbReference type="ARBA" id="ARBA00022454"/>
    </source>
</evidence>
<dbReference type="Proteomes" id="UP000179807">
    <property type="component" value="Unassembled WGS sequence"/>
</dbReference>
<evidence type="ECO:0000256" key="7">
    <source>
        <dbReference type="ARBA" id="ARBA00022833"/>
    </source>
</evidence>
<evidence type="ECO:0000313" key="10">
    <source>
        <dbReference type="EMBL" id="OHT13548.1"/>
    </source>
</evidence>
<dbReference type="GO" id="GO:0032259">
    <property type="term" value="P:methylation"/>
    <property type="evidence" value="ECO:0007669"/>
    <property type="project" value="UniProtKB-KW"/>
</dbReference>
<keyword evidence="11" id="KW-1185">Reference proteome</keyword>
<dbReference type="InterPro" id="IPR050973">
    <property type="entry name" value="H3K9_Histone-Lys_N-MTase"/>
</dbReference>
<evidence type="ECO:0000256" key="3">
    <source>
        <dbReference type="ARBA" id="ARBA00022603"/>
    </source>
</evidence>
<dbReference type="GO" id="GO:0008270">
    <property type="term" value="F:zinc ion binding"/>
    <property type="evidence" value="ECO:0007669"/>
    <property type="project" value="InterPro"/>
</dbReference>
<reference evidence="10" key="1">
    <citation type="submission" date="2016-10" db="EMBL/GenBank/DDBJ databases">
        <authorList>
            <person name="Benchimol M."/>
            <person name="Almeida L.G."/>
            <person name="Vasconcelos A.T."/>
            <person name="Perreira-Neves A."/>
            <person name="Rosa I.A."/>
            <person name="Tasca T."/>
            <person name="Bogo M.R."/>
            <person name="de Souza W."/>
        </authorList>
    </citation>
    <scope>NUCLEOTIDE SEQUENCE [LARGE SCALE GENOMIC DNA]</scope>
    <source>
        <strain evidence="10">K</strain>
    </source>
</reference>
<dbReference type="SUPFAM" id="SSF82199">
    <property type="entry name" value="SET domain"/>
    <property type="match status" value="1"/>
</dbReference>
<evidence type="ECO:0000256" key="6">
    <source>
        <dbReference type="ARBA" id="ARBA00022723"/>
    </source>
</evidence>
<dbReference type="Pfam" id="PF05033">
    <property type="entry name" value="Pre-SET"/>
    <property type="match status" value="1"/>
</dbReference>
<dbReference type="CDD" id="cd10538">
    <property type="entry name" value="SET_SETDB-like"/>
    <property type="match status" value="1"/>
</dbReference>
<evidence type="ECO:0000256" key="5">
    <source>
        <dbReference type="ARBA" id="ARBA00022691"/>
    </source>
</evidence>
<dbReference type="PANTHER" id="PTHR46223:SF3">
    <property type="entry name" value="HISTONE-LYSINE N-METHYLTRANSFERASE SET-23"/>
    <property type="match status" value="1"/>
</dbReference>
<keyword evidence="3" id="KW-0489">Methyltransferase</keyword>
<gene>
    <name evidence="10" type="ORF">TRFO_03290</name>
</gene>
<comment type="subcellular location">
    <subcellularLocation>
        <location evidence="1">Chromosome</location>
    </subcellularLocation>
</comment>
<evidence type="ECO:0000313" key="11">
    <source>
        <dbReference type="Proteomes" id="UP000179807"/>
    </source>
</evidence>
<accession>A0A1J4KUY2</accession>
<dbReference type="AlphaFoldDB" id="A0A1J4KUY2"/>
<dbReference type="RefSeq" id="XP_068366684.1">
    <property type="nucleotide sequence ID" value="XM_068491199.1"/>
</dbReference>
<dbReference type="GeneID" id="94825903"/>
<evidence type="ECO:0000256" key="1">
    <source>
        <dbReference type="ARBA" id="ARBA00004286"/>
    </source>
</evidence>
<dbReference type="OrthoDB" id="616263at2759"/>
<keyword evidence="6" id="KW-0479">Metal-binding</keyword>
<dbReference type="GO" id="GO:0042054">
    <property type="term" value="F:histone methyltransferase activity"/>
    <property type="evidence" value="ECO:0007669"/>
    <property type="project" value="InterPro"/>
</dbReference>
<dbReference type="InterPro" id="IPR046341">
    <property type="entry name" value="SET_dom_sf"/>
</dbReference>
<protein>
    <submittedName>
        <fullName evidence="10">Pre-SET motif family protein</fullName>
    </submittedName>
</protein>
<dbReference type="VEuPathDB" id="TrichDB:TRFO_03290"/>
<keyword evidence="2" id="KW-0158">Chromosome</keyword>
<dbReference type="Gene3D" id="2.170.270.10">
    <property type="entry name" value="SET domain"/>
    <property type="match status" value="1"/>
</dbReference>
<sequence>MDTPLRENCADTPFLIPTIPWAHEKCGILEQFKLVTKRLPKNVQSFLYTNLVDPFYVQLRQNAGDPTSIPRSQRLILLYQCIKRCQHEDVPYVICAISLITGFPPKIILDHNRIHLPQAKVDIIQAFHTKAARHNAEPIYAFSGRIEVTEMAESLPSTLLWTLPTNPLQNIELPAFPPNNSDKLTEEQQKLLVPVSADELPDYISEQQRYYILNPRIRKSLKMPFFYSPDLSDGFNPAHGLPPVPCFNEFDDQRPPQIRWIADLELPDTIPATYKGCKCVNCDCCHCHILTFPDNQRTMCYTKDGRVDLQELNECRPLIIECNEKCLCHKLHCKNRVVQNRSRVQLMVIRSKSKSGWGVRTMEFIPRGAFVCEYLGQVISDPLVAEIMGREYDDNLESYLFDLDAYGVDDCDMLTVDPSRVGNVSKYINHSCDPNLVQISIGTVESPLFHRIAFFATRNIYPNEELGFHYNYELDVDPNRFIECNCGCLICRTRLR</sequence>
<dbReference type="PROSITE" id="PS50280">
    <property type="entry name" value="SET"/>
    <property type="match status" value="1"/>
</dbReference>
<evidence type="ECO:0000259" key="9">
    <source>
        <dbReference type="PROSITE" id="PS50867"/>
    </source>
</evidence>
<feature type="domain" description="Pre-SET" evidence="9">
    <location>
        <begin position="275"/>
        <end position="341"/>
    </location>
</feature>
<comment type="caution">
    <text evidence="10">The sequence shown here is derived from an EMBL/GenBank/DDBJ whole genome shotgun (WGS) entry which is preliminary data.</text>
</comment>
<name>A0A1J4KUY2_9EUKA</name>
<evidence type="ECO:0000259" key="8">
    <source>
        <dbReference type="PROSITE" id="PS50280"/>
    </source>
</evidence>
<organism evidence="10 11">
    <name type="scientific">Tritrichomonas foetus</name>
    <dbReference type="NCBI Taxonomy" id="1144522"/>
    <lineage>
        <taxon>Eukaryota</taxon>
        <taxon>Metamonada</taxon>
        <taxon>Parabasalia</taxon>
        <taxon>Tritrichomonadida</taxon>
        <taxon>Tritrichomonadidae</taxon>
        <taxon>Tritrichomonas</taxon>
    </lineage>
</organism>